<keyword evidence="11" id="KW-1185">Reference proteome</keyword>
<sequence length="1326" mass="150482">MRSEGREIIAKIFYCCREKYYHGMQCTALEGLKKFANDPVFQLYNGLSLTLSKRVQEGIRELDSLQNDQEVKLGAILALMFAHRQCATVDKEALLQLDSKLKEERKQANETNLYHATAVYLCTGRPDKAREYVDKLLKFNPESPDGLSLKGWVEISAGKDGKIQDAARLFDSAVKFSKQRNIDAMLGKSRFCELENDYEGAISILNQLIVAFPSLTLPLIEKMKNQLALLDWEQATETAQRILSIDSHSLEALKAKLLTTICRDGNYEDAALNIRRYFSEMEKMEPKNVELFLDSAQLFSRICGRNSLVLAETYRFAEKAAQLDPTNPGAITELGYQCLLQAKIKEATKYYRNATKLDDSSISALSGFTRCQLLDGGTRDQAIQQVEFLREVQGSQPTPELLMMSAQLVSNDADRALSYLNEAVDSHFRSLRAMPYGPKYLKNLDPDFLLQIVKEYLSHTPVQPSTGVNGNAFISGQLLPIPLKQSLTILEAVTKACPGLLEGLFQLARVQFLSGDLKAAVSTLQHILEDIDAAYANAHLLMAQIHTQQGNYQRAEQSLEVGLSYNFKVRDHPLYHFITALVHKKQGHMDECIQSLKTAMTLCGFKTNNDSSRTDGFISQELSLPDKVSLFLELAEVYQEVNSINEASKVMQDALELFSGTSEEGRITVANADLALHRGDAKLALDILQTVKPNHPYYQQAHCKMADIHLHFRKDRRAFAECFRELVENAPGPQSYVMLGDAYMSIQEPDRAIDAYEQALKRNPRDSILACKMGKALIKTHQYGKAINYYKEAVKGDDNSDLKLDMSELYMKLGQYDKAEKVLMQELDSKTDFSDVQILIGRTKVLLLLAKVREKSGNTHAALDTLQEAHNNQNRVLKRISVDDKSEVQKQVAANICQQMADHASTLRDYDSAIHHYKEALVYKSTDKPILVALAKLYMQVNDLEQCQMTCMTLLKTDADNEAASIMMADLAFRRVDFETAAFHFQQLLSRRPDYWTALARLVEVMRRTGNLNDVPPYLSRAQVVCARSTYEAGLAYCEGLFEWYSGNTNEALRQFNNARRDQEWGQQAIYNMIEICLNPDDETLGSEAFPDTDDEFMRDSREMALRTAERLLKELRPRPGGGGDEAFNHRLLANFWLLATRQKPNVERALQDFTTLATMDTYRDHVGITLGLATAYMMLKQTPRARNQLKRVAKNNWNFEDAEYLERCWLLLADIYIQNGKYDMASELLKRVLQHNKGCTKAYEYAGFVAEKDQSYREAACQYERAWKFGGCSNPAIGYKLAFNYMKGKRHADAIDVCQQVLHVQPDYPRIRKEILDKCRNNIRT</sequence>
<dbReference type="FunFam" id="1.25.40.10:FF:000197">
    <property type="entry name" value="Tetratricopeptide repeat domain 21B"/>
    <property type="match status" value="1"/>
</dbReference>
<dbReference type="EMBL" id="JAZDUA010000030">
    <property type="protein sequence ID" value="KAK7872002.1"/>
    <property type="molecule type" value="Genomic_DNA"/>
</dbReference>
<dbReference type="PROSITE" id="PS50293">
    <property type="entry name" value="TPR_REGION"/>
    <property type="match status" value="1"/>
</dbReference>
<dbReference type="Pfam" id="PF25063">
    <property type="entry name" value="ARM_TT21_C"/>
    <property type="match status" value="1"/>
</dbReference>
<proteinExistence type="inferred from homology"/>
<dbReference type="GO" id="GO:0035721">
    <property type="term" value="P:intraciliary retrograde transport"/>
    <property type="evidence" value="ECO:0007669"/>
    <property type="project" value="TreeGrafter"/>
</dbReference>
<evidence type="ECO:0000259" key="9">
    <source>
        <dbReference type="Pfam" id="PF25068"/>
    </source>
</evidence>
<evidence type="ECO:0000259" key="5">
    <source>
        <dbReference type="Pfam" id="PF25060"/>
    </source>
</evidence>
<evidence type="ECO:0000259" key="6">
    <source>
        <dbReference type="Pfam" id="PF25062"/>
    </source>
</evidence>
<comment type="caution">
    <text evidence="10">The sequence shown here is derived from an EMBL/GenBank/DDBJ whole genome shotgun (WGS) entry which is preliminary data.</text>
</comment>
<evidence type="ECO:0000256" key="3">
    <source>
        <dbReference type="ARBA" id="ARBA00022803"/>
    </source>
</evidence>
<dbReference type="InterPro" id="IPR056832">
    <property type="entry name" value="ARM_TT21_2nd"/>
</dbReference>
<dbReference type="GO" id="GO:0005929">
    <property type="term" value="C:cilium"/>
    <property type="evidence" value="ECO:0007669"/>
    <property type="project" value="GOC"/>
</dbReference>
<dbReference type="InterPro" id="IPR056833">
    <property type="entry name" value="ARM_TT21_N"/>
</dbReference>
<evidence type="ECO:0000313" key="11">
    <source>
        <dbReference type="Proteomes" id="UP001378592"/>
    </source>
</evidence>
<reference evidence="10 11" key="1">
    <citation type="submission" date="2024-03" db="EMBL/GenBank/DDBJ databases">
        <title>The genome assembly and annotation of the cricket Gryllus longicercus Weissman &amp; Gray.</title>
        <authorList>
            <person name="Szrajer S."/>
            <person name="Gray D."/>
            <person name="Ylla G."/>
        </authorList>
    </citation>
    <scope>NUCLEOTIDE SEQUENCE [LARGE SCALE GENOMIC DNA]</scope>
    <source>
        <strain evidence="10">DAG 2021-001</strain>
        <tissue evidence="10">Whole body minus gut</tissue>
    </source>
</reference>
<evidence type="ECO:0000256" key="1">
    <source>
        <dbReference type="ARBA" id="ARBA00010935"/>
    </source>
</evidence>
<dbReference type="InterPro" id="IPR040364">
    <property type="entry name" value="TTC21A/TTC21B"/>
</dbReference>
<feature type="domain" description="Tetratricopeptide repeat protein 21A/21B N-terminal ARM repeat" evidence="6">
    <location>
        <begin position="12"/>
        <end position="235"/>
    </location>
</feature>
<feature type="domain" description="Tetratricopeptide repeat protein 21A/21B fifth ARM repeats" evidence="8">
    <location>
        <begin position="962"/>
        <end position="1078"/>
    </location>
</feature>
<protein>
    <recommendedName>
        <fullName evidence="12">Tetratricopeptide repeat protein 21B</fullName>
    </recommendedName>
</protein>
<dbReference type="SMART" id="SM00028">
    <property type="entry name" value="TPR"/>
    <property type="match status" value="13"/>
</dbReference>
<feature type="repeat" description="TPR" evidence="4">
    <location>
        <begin position="733"/>
        <end position="766"/>
    </location>
</feature>
<dbReference type="PANTHER" id="PTHR14699">
    <property type="entry name" value="STI2 PROTEIN-RELATED"/>
    <property type="match status" value="1"/>
</dbReference>
<gene>
    <name evidence="10" type="ORF">R5R35_004518</name>
</gene>
<dbReference type="Pfam" id="PF25058">
    <property type="entry name" value="ARM_TT21"/>
    <property type="match status" value="1"/>
</dbReference>
<feature type="domain" description="Tetratricopeptide repeat protein 21A/21B C-terminal ARM" evidence="7">
    <location>
        <begin position="1108"/>
        <end position="1321"/>
    </location>
</feature>
<dbReference type="InterPro" id="IPR019734">
    <property type="entry name" value="TPR_rpt"/>
</dbReference>
<dbReference type="Pfam" id="PF25062">
    <property type="entry name" value="ARM_TT21_N"/>
    <property type="match status" value="1"/>
</dbReference>
<dbReference type="Pfam" id="PF25064">
    <property type="entry name" value="ARM_TT21_5th"/>
    <property type="match status" value="1"/>
</dbReference>
<evidence type="ECO:0000259" key="7">
    <source>
        <dbReference type="Pfam" id="PF25063"/>
    </source>
</evidence>
<dbReference type="Pfam" id="PF25060">
    <property type="entry name" value="ARM_TT21_2nd"/>
    <property type="match status" value="1"/>
</dbReference>
<dbReference type="InterPro" id="IPR056834">
    <property type="entry name" value="ARM_TT21_C"/>
</dbReference>
<comment type="similarity">
    <text evidence="1">Belongs to the TTC21 family.</text>
</comment>
<feature type="domain" description="Tetratricopeptide repeat protein 21A/21B fourth ARM" evidence="9">
    <location>
        <begin position="769"/>
        <end position="921"/>
    </location>
</feature>
<dbReference type="GO" id="GO:0030991">
    <property type="term" value="C:intraciliary transport particle A"/>
    <property type="evidence" value="ECO:0007669"/>
    <property type="project" value="TreeGrafter"/>
</dbReference>
<evidence type="ECO:0000259" key="8">
    <source>
        <dbReference type="Pfam" id="PF25064"/>
    </source>
</evidence>
<keyword evidence="3 4" id="KW-0802">TPR repeat</keyword>
<dbReference type="FunFam" id="1.25.40.10:FF:000219">
    <property type="entry name" value="Tetratricopeptide repeat domain 21B"/>
    <property type="match status" value="1"/>
</dbReference>
<name>A0AAN9W1J6_9ORTH</name>
<dbReference type="PANTHER" id="PTHR14699:SF0">
    <property type="entry name" value="TETRATRICOPEPTIDE REPEAT PROTEIN 21 HOMOLOG"/>
    <property type="match status" value="1"/>
</dbReference>
<accession>A0AAN9W1J6</accession>
<dbReference type="PROSITE" id="PS50005">
    <property type="entry name" value="TPR"/>
    <property type="match status" value="2"/>
</dbReference>
<dbReference type="InterPro" id="IPR056835">
    <property type="entry name" value="ARM_TT21_5th"/>
</dbReference>
<evidence type="ECO:0000313" key="10">
    <source>
        <dbReference type="EMBL" id="KAK7872002.1"/>
    </source>
</evidence>
<dbReference type="Gene3D" id="1.25.40.10">
    <property type="entry name" value="Tetratricopeptide repeat domain"/>
    <property type="match status" value="5"/>
</dbReference>
<keyword evidence="2" id="KW-0677">Repeat</keyword>
<evidence type="ECO:0000256" key="4">
    <source>
        <dbReference type="PROSITE-ProRule" id="PRU00339"/>
    </source>
</evidence>
<dbReference type="Proteomes" id="UP001378592">
    <property type="component" value="Unassembled WGS sequence"/>
</dbReference>
<feature type="repeat" description="TPR" evidence="4">
    <location>
        <begin position="767"/>
        <end position="800"/>
    </location>
</feature>
<dbReference type="Pfam" id="PF13181">
    <property type="entry name" value="TPR_8"/>
    <property type="match status" value="1"/>
</dbReference>
<organism evidence="10 11">
    <name type="scientific">Gryllus longicercus</name>
    <dbReference type="NCBI Taxonomy" id="2509291"/>
    <lineage>
        <taxon>Eukaryota</taxon>
        <taxon>Metazoa</taxon>
        <taxon>Ecdysozoa</taxon>
        <taxon>Arthropoda</taxon>
        <taxon>Hexapoda</taxon>
        <taxon>Insecta</taxon>
        <taxon>Pterygota</taxon>
        <taxon>Neoptera</taxon>
        <taxon>Polyneoptera</taxon>
        <taxon>Orthoptera</taxon>
        <taxon>Ensifera</taxon>
        <taxon>Gryllidea</taxon>
        <taxon>Grylloidea</taxon>
        <taxon>Gryllidae</taxon>
        <taxon>Gryllinae</taxon>
        <taxon>Gryllus</taxon>
    </lineage>
</organism>
<dbReference type="GO" id="GO:0061512">
    <property type="term" value="P:protein localization to cilium"/>
    <property type="evidence" value="ECO:0007669"/>
    <property type="project" value="TreeGrafter"/>
</dbReference>
<dbReference type="Pfam" id="PF25068">
    <property type="entry name" value="ARM_TT21_4th"/>
    <property type="match status" value="1"/>
</dbReference>
<dbReference type="SUPFAM" id="SSF48452">
    <property type="entry name" value="TPR-like"/>
    <property type="match status" value="6"/>
</dbReference>
<feature type="domain" description="Tetratricopeptide repeat protein 21A/21B second ARM" evidence="5">
    <location>
        <begin position="274"/>
        <end position="550"/>
    </location>
</feature>
<dbReference type="InterPro" id="IPR056836">
    <property type="entry name" value="ARM_TT21_4th"/>
</dbReference>
<evidence type="ECO:0000256" key="2">
    <source>
        <dbReference type="ARBA" id="ARBA00022737"/>
    </source>
</evidence>
<dbReference type="InterPro" id="IPR011990">
    <property type="entry name" value="TPR-like_helical_dom_sf"/>
</dbReference>
<evidence type="ECO:0008006" key="12">
    <source>
        <dbReference type="Google" id="ProtNLM"/>
    </source>
</evidence>